<evidence type="ECO:0000313" key="2">
    <source>
        <dbReference type="EMBL" id="KAF6836763.1"/>
    </source>
</evidence>
<accession>A0A8H6NL33</accession>
<gene>
    <name evidence="2" type="ORF">CPLU01_03557</name>
</gene>
<dbReference type="Proteomes" id="UP000654918">
    <property type="component" value="Unassembled WGS sequence"/>
</dbReference>
<dbReference type="AlphaFoldDB" id="A0A8H6NL33"/>
<dbReference type="EMBL" id="WIGO01000030">
    <property type="protein sequence ID" value="KAF6836763.1"/>
    <property type="molecule type" value="Genomic_DNA"/>
</dbReference>
<evidence type="ECO:0000313" key="3">
    <source>
        <dbReference type="Proteomes" id="UP000654918"/>
    </source>
</evidence>
<name>A0A8H6NL33_9PEZI</name>
<keyword evidence="3" id="KW-1185">Reference proteome</keyword>
<comment type="caution">
    <text evidence="2">The sequence shown here is derived from an EMBL/GenBank/DDBJ whole genome shotgun (WGS) entry which is preliminary data.</text>
</comment>
<sequence length="91" mass="10301">MSTLEQPWKVWFEREKEDASSSDSEDGPVKPWLAWQPTPQDPSVKPWLSWNANMDNGDVHTGQPKRIITHVMSGCSRWVDTWSGCSAGNKS</sequence>
<proteinExistence type="predicted"/>
<protein>
    <submittedName>
        <fullName evidence="2">Uncharacterized protein</fullName>
    </submittedName>
</protein>
<feature type="region of interest" description="Disordered" evidence="1">
    <location>
        <begin position="14"/>
        <end position="39"/>
    </location>
</feature>
<evidence type="ECO:0000256" key="1">
    <source>
        <dbReference type="SAM" id="MobiDB-lite"/>
    </source>
</evidence>
<reference evidence="2" key="1">
    <citation type="journal article" date="2020" name="Phytopathology">
        <title>Genome Sequence Resources of Colletotrichum truncatum, C. plurivorum, C. musicola, and C. sojae: Four Species Pathogenic to Soybean (Glycine max).</title>
        <authorList>
            <person name="Rogerio F."/>
            <person name="Boufleur T.R."/>
            <person name="Ciampi-Guillardi M."/>
            <person name="Sukno S.A."/>
            <person name="Thon M.R."/>
            <person name="Massola Junior N.S."/>
            <person name="Baroncelli R."/>
        </authorList>
    </citation>
    <scope>NUCLEOTIDE SEQUENCE</scope>
    <source>
        <strain evidence="2">LFN00145</strain>
    </source>
</reference>
<organism evidence="2 3">
    <name type="scientific">Colletotrichum plurivorum</name>
    <dbReference type="NCBI Taxonomy" id="2175906"/>
    <lineage>
        <taxon>Eukaryota</taxon>
        <taxon>Fungi</taxon>
        <taxon>Dikarya</taxon>
        <taxon>Ascomycota</taxon>
        <taxon>Pezizomycotina</taxon>
        <taxon>Sordariomycetes</taxon>
        <taxon>Hypocreomycetidae</taxon>
        <taxon>Glomerellales</taxon>
        <taxon>Glomerellaceae</taxon>
        <taxon>Colletotrichum</taxon>
        <taxon>Colletotrichum orchidearum species complex</taxon>
    </lineage>
</organism>